<comment type="subcellular location">
    <subcellularLocation>
        <location evidence="1">Cell outer membrane</location>
    </subcellularLocation>
</comment>
<dbReference type="EMBL" id="FUZF01000001">
    <property type="protein sequence ID" value="SKB40383.1"/>
    <property type="molecule type" value="Genomic_DNA"/>
</dbReference>
<keyword evidence="3" id="KW-0732">Signal</keyword>
<accession>A0A1T5B0I7</accession>
<dbReference type="Proteomes" id="UP000190150">
    <property type="component" value="Unassembled WGS sequence"/>
</dbReference>
<dbReference type="Gene3D" id="1.25.40.390">
    <property type="match status" value="1"/>
</dbReference>
<protein>
    <submittedName>
        <fullName evidence="8">SusD family protein</fullName>
    </submittedName>
</protein>
<keyword evidence="4" id="KW-0472">Membrane</keyword>
<evidence type="ECO:0000313" key="9">
    <source>
        <dbReference type="Proteomes" id="UP000190150"/>
    </source>
</evidence>
<dbReference type="RefSeq" id="WP_079640673.1">
    <property type="nucleotide sequence ID" value="NZ_FUZF01000001.1"/>
</dbReference>
<evidence type="ECO:0000259" key="6">
    <source>
        <dbReference type="Pfam" id="PF07980"/>
    </source>
</evidence>
<dbReference type="Pfam" id="PF14322">
    <property type="entry name" value="SusD-like_3"/>
    <property type="match status" value="1"/>
</dbReference>
<name>A0A1T5B0I7_9SPHI</name>
<evidence type="ECO:0000256" key="1">
    <source>
        <dbReference type="ARBA" id="ARBA00004442"/>
    </source>
</evidence>
<organism evidence="8 9">
    <name type="scientific">Sphingobacterium nematocida</name>
    <dbReference type="NCBI Taxonomy" id="1513896"/>
    <lineage>
        <taxon>Bacteria</taxon>
        <taxon>Pseudomonadati</taxon>
        <taxon>Bacteroidota</taxon>
        <taxon>Sphingobacteriia</taxon>
        <taxon>Sphingobacteriales</taxon>
        <taxon>Sphingobacteriaceae</taxon>
        <taxon>Sphingobacterium</taxon>
    </lineage>
</organism>
<sequence length="470" mass="53225">MIKKQYKTYIGGLLILASTAFTVSSCKKSFLEILPKGRVIATKTTDYDLLLNNLDLINSTSNNQVLMGDEVVAFEPQWNLITYKDKQVFKWEGDLYNADEDANETLSPVKALYIYNKVINEVLNSTEGTDAAKKSLQAEALTGRAWTNFLLINYYGKPYQASTAATDLGFPLILEADINGQNYTRATVQQVYDQIVQDLNTAIPNLTHEGVQHRIRVSKATAQAILAKVYVFMGRYEEAKPLLIESIGNLSKSLITTALLDYNTANLTSLPTIVNDTENVYAKNMTNIHISLNQKLLWLTEEAAALFQPNDARFKKLYVSQVIDGKTWYKRTGTTTNNIGMRVPELYLLLAETKAQLGDFGGAKEDLLYLRKHRMPAAEAPVPTSVADDKLQLLQFIMQERIREFAMCGYRWFDMRRTSIDPIYPAVPYTHRVYGADGLEKETYQLRPERMVFKFSPKVRSENPTIQDNP</sequence>
<dbReference type="PROSITE" id="PS51257">
    <property type="entry name" value="PROKAR_LIPOPROTEIN"/>
    <property type="match status" value="1"/>
</dbReference>
<dbReference type="GO" id="GO:0009279">
    <property type="term" value="C:cell outer membrane"/>
    <property type="evidence" value="ECO:0007669"/>
    <property type="project" value="UniProtKB-SubCell"/>
</dbReference>
<dbReference type="STRING" id="1513896.SAMN05660841_00323"/>
<dbReference type="OrthoDB" id="697229at2"/>
<dbReference type="InterPro" id="IPR033985">
    <property type="entry name" value="SusD-like_N"/>
</dbReference>
<proteinExistence type="inferred from homology"/>
<dbReference type="InterPro" id="IPR012944">
    <property type="entry name" value="SusD_RagB_dom"/>
</dbReference>
<keyword evidence="5" id="KW-0998">Cell outer membrane</keyword>
<comment type="similarity">
    <text evidence="2">Belongs to the SusD family.</text>
</comment>
<dbReference type="Pfam" id="PF07980">
    <property type="entry name" value="SusD_RagB"/>
    <property type="match status" value="1"/>
</dbReference>
<gene>
    <name evidence="8" type="ORF">SAMN05660841_00323</name>
</gene>
<evidence type="ECO:0000256" key="3">
    <source>
        <dbReference type="ARBA" id="ARBA00022729"/>
    </source>
</evidence>
<feature type="domain" description="SusD-like N-terminal" evidence="7">
    <location>
        <begin position="82"/>
        <end position="230"/>
    </location>
</feature>
<feature type="domain" description="RagB/SusD" evidence="6">
    <location>
        <begin position="272"/>
        <end position="418"/>
    </location>
</feature>
<evidence type="ECO:0000256" key="5">
    <source>
        <dbReference type="ARBA" id="ARBA00023237"/>
    </source>
</evidence>
<evidence type="ECO:0000313" key="8">
    <source>
        <dbReference type="EMBL" id="SKB40383.1"/>
    </source>
</evidence>
<reference evidence="9" key="1">
    <citation type="submission" date="2017-02" db="EMBL/GenBank/DDBJ databases">
        <authorList>
            <person name="Varghese N."/>
            <person name="Submissions S."/>
        </authorList>
    </citation>
    <scope>NUCLEOTIDE SEQUENCE [LARGE SCALE GENOMIC DNA]</scope>
    <source>
        <strain evidence="9">DSM 24091</strain>
    </source>
</reference>
<evidence type="ECO:0000259" key="7">
    <source>
        <dbReference type="Pfam" id="PF14322"/>
    </source>
</evidence>
<dbReference type="AlphaFoldDB" id="A0A1T5B0I7"/>
<keyword evidence="9" id="KW-1185">Reference proteome</keyword>
<dbReference type="InterPro" id="IPR011990">
    <property type="entry name" value="TPR-like_helical_dom_sf"/>
</dbReference>
<evidence type="ECO:0000256" key="4">
    <source>
        <dbReference type="ARBA" id="ARBA00023136"/>
    </source>
</evidence>
<evidence type="ECO:0000256" key="2">
    <source>
        <dbReference type="ARBA" id="ARBA00006275"/>
    </source>
</evidence>
<dbReference type="SUPFAM" id="SSF48452">
    <property type="entry name" value="TPR-like"/>
    <property type="match status" value="1"/>
</dbReference>